<dbReference type="RefSeq" id="WP_136458025.1">
    <property type="nucleotide sequence ID" value="NZ_SRSF01000002.1"/>
</dbReference>
<keyword evidence="2 4" id="KW-0689">Ribosomal protein</keyword>
<gene>
    <name evidence="4" type="primary">rplQ</name>
    <name evidence="7" type="ORF">E4021_07690</name>
</gene>
<dbReference type="EMBL" id="SRSF01000002">
    <property type="protein sequence ID" value="THH40604.1"/>
    <property type="molecule type" value="Genomic_DNA"/>
</dbReference>
<dbReference type="PANTHER" id="PTHR14413:SF16">
    <property type="entry name" value="LARGE RIBOSOMAL SUBUNIT PROTEIN BL17M"/>
    <property type="match status" value="1"/>
</dbReference>
<proteinExistence type="inferred from homology"/>
<dbReference type="InterPro" id="IPR000456">
    <property type="entry name" value="Ribosomal_bL17"/>
</dbReference>
<evidence type="ECO:0000313" key="7">
    <source>
        <dbReference type="EMBL" id="THH40604.1"/>
    </source>
</evidence>
<dbReference type="PROSITE" id="PS01167">
    <property type="entry name" value="RIBOSOMAL_L17"/>
    <property type="match status" value="1"/>
</dbReference>
<dbReference type="Pfam" id="PF01196">
    <property type="entry name" value="Ribosomal_L17"/>
    <property type="match status" value="1"/>
</dbReference>
<comment type="caution">
    <text evidence="7">The sequence shown here is derived from an EMBL/GenBank/DDBJ whole genome shotgun (WGS) entry which is preliminary data.</text>
</comment>
<feature type="compositionally biased region" description="Low complexity" evidence="6">
    <location>
        <begin position="142"/>
        <end position="167"/>
    </location>
</feature>
<organism evidence="7 8">
    <name type="scientific">Neolewinella litorea</name>
    <dbReference type="NCBI Taxonomy" id="2562452"/>
    <lineage>
        <taxon>Bacteria</taxon>
        <taxon>Pseudomonadati</taxon>
        <taxon>Bacteroidota</taxon>
        <taxon>Saprospiria</taxon>
        <taxon>Saprospirales</taxon>
        <taxon>Lewinellaceae</taxon>
        <taxon>Neolewinella</taxon>
    </lineage>
</organism>
<dbReference type="PANTHER" id="PTHR14413">
    <property type="entry name" value="RIBOSOMAL PROTEIN L17"/>
    <property type="match status" value="1"/>
</dbReference>
<dbReference type="InterPro" id="IPR047859">
    <property type="entry name" value="Ribosomal_bL17_CS"/>
</dbReference>
<sequence length="180" mass="19950">MRHGKKFNHLGRKSAHRKALLRNLTIALITHKRINTTLAKAKALRTFAEPLITKAKSNDTHNRRTVFSYLQNKDAVNELFSTVADKVADRPGGYLRVIKTGFRLGDGAETAMIEFVDFNDVYNKDADKSKGRTRRSRRRRGGSSNNAKTETTGTKEAAAATTAAAATKETKETKAGNEEE</sequence>
<comment type="similarity">
    <text evidence="1 4 5">Belongs to the bacterial ribosomal protein bL17 family.</text>
</comment>
<evidence type="ECO:0000256" key="3">
    <source>
        <dbReference type="ARBA" id="ARBA00023274"/>
    </source>
</evidence>
<feature type="compositionally biased region" description="Basic residues" evidence="6">
    <location>
        <begin position="131"/>
        <end position="141"/>
    </location>
</feature>
<reference evidence="7 8" key="1">
    <citation type="submission" date="2019-04" db="EMBL/GenBank/DDBJ databases">
        <title>Lewinella litorea sp. nov., isolated from a marine sand.</title>
        <authorList>
            <person name="Yoon J.-H."/>
        </authorList>
    </citation>
    <scope>NUCLEOTIDE SEQUENCE [LARGE SCALE GENOMIC DNA]</scope>
    <source>
        <strain evidence="7 8">HSMS-39</strain>
    </source>
</reference>
<dbReference type="GO" id="GO:0003735">
    <property type="term" value="F:structural constituent of ribosome"/>
    <property type="evidence" value="ECO:0007669"/>
    <property type="project" value="InterPro"/>
</dbReference>
<evidence type="ECO:0000313" key="8">
    <source>
        <dbReference type="Proteomes" id="UP000308528"/>
    </source>
</evidence>
<evidence type="ECO:0000256" key="2">
    <source>
        <dbReference type="ARBA" id="ARBA00022980"/>
    </source>
</evidence>
<dbReference type="GO" id="GO:0022625">
    <property type="term" value="C:cytosolic large ribosomal subunit"/>
    <property type="evidence" value="ECO:0007669"/>
    <property type="project" value="TreeGrafter"/>
</dbReference>
<feature type="region of interest" description="Disordered" evidence="6">
    <location>
        <begin position="126"/>
        <end position="180"/>
    </location>
</feature>
<comment type="subunit">
    <text evidence="4">Part of the 50S ribosomal subunit. Contacts protein L32.</text>
</comment>
<evidence type="ECO:0000256" key="6">
    <source>
        <dbReference type="SAM" id="MobiDB-lite"/>
    </source>
</evidence>
<dbReference type="InterPro" id="IPR036373">
    <property type="entry name" value="Ribosomal_bL17_sf"/>
</dbReference>
<evidence type="ECO:0000256" key="5">
    <source>
        <dbReference type="RuleBase" id="RU000660"/>
    </source>
</evidence>
<dbReference type="AlphaFoldDB" id="A0A4S4NL27"/>
<dbReference type="HAMAP" id="MF_01368">
    <property type="entry name" value="Ribosomal_bL17"/>
    <property type="match status" value="1"/>
</dbReference>
<name>A0A4S4NL27_9BACT</name>
<dbReference type="Gene3D" id="3.90.1030.10">
    <property type="entry name" value="Ribosomal protein L17"/>
    <property type="match status" value="1"/>
</dbReference>
<feature type="compositionally biased region" description="Basic and acidic residues" evidence="6">
    <location>
        <begin position="168"/>
        <end position="180"/>
    </location>
</feature>
<evidence type="ECO:0000256" key="4">
    <source>
        <dbReference type="HAMAP-Rule" id="MF_01368"/>
    </source>
</evidence>
<keyword evidence="3 4" id="KW-0687">Ribonucleoprotein</keyword>
<dbReference type="SUPFAM" id="SSF64263">
    <property type="entry name" value="Prokaryotic ribosomal protein L17"/>
    <property type="match status" value="1"/>
</dbReference>
<dbReference type="NCBIfam" id="TIGR00059">
    <property type="entry name" value="L17"/>
    <property type="match status" value="1"/>
</dbReference>
<protein>
    <recommendedName>
        <fullName evidence="4">Large ribosomal subunit protein bL17</fullName>
    </recommendedName>
</protein>
<dbReference type="OrthoDB" id="9809073at2"/>
<keyword evidence="8" id="KW-1185">Reference proteome</keyword>
<dbReference type="GO" id="GO:0006412">
    <property type="term" value="P:translation"/>
    <property type="evidence" value="ECO:0007669"/>
    <property type="project" value="UniProtKB-UniRule"/>
</dbReference>
<accession>A0A4S4NL27</accession>
<dbReference type="FunFam" id="3.90.1030.10:FF:000001">
    <property type="entry name" value="50S ribosomal protein L17"/>
    <property type="match status" value="1"/>
</dbReference>
<evidence type="ECO:0000256" key="1">
    <source>
        <dbReference type="ARBA" id="ARBA00008777"/>
    </source>
</evidence>
<dbReference type="Proteomes" id="UP000308528">
    <property type="component" value="Unassembled WGS sequence"/>
</dbReference>